<sequence>MTSTSADISSDFDQPNRKQDPDDSGEFQRDPDEFVESIQNEVTQWLDELRRIKKPGERDGLNGPLEKSKRFAGCSATFEAEH</sequence>
<feature type="compositionally biased region" description="Polar residues" evidence="1">
    <location>
        <begin position="1"/>
        <end position="13"/>
    </location>
</feature>
<evidence type="ECO:0000313" key="3">
    <source>
        <dbReference type="Proteomes" id="UP001620626"/>
    </source>
</evidence>
<name>A0ABD2M9E1_9BILA</name>
<dbReference type="EMBL" id="JBICBT010000078">
    <property type="protein sequence ID" value="KAL3124140.1"/>
    <property type="molecule type" value="Genomic_DNA"/>
</dbReference>
<organism evidence="2 3">
    <name type="scientific">Heterodera trifolii</name>
    <dbReference type="NCBI Taxonomy" id="157864"/>
    <lineage>
        <taxon>Eukaryota</taxon>
        <taxon>Metazoa</taxon>
        <taxon>Ecdysozoa</taxon>
        <taxon>Nematoda</taxon>
        <taxon>Chromadorea</taxon>
        <taxon>Rhabditida</taxon>
        <taxon>Tylenchina</taxon>
        <taxon>Tylenchomorpha</taxon>
        <taxon>Tylenchoidea</taxon>
        <taxon>Heteroderidae</taxon>
        <taxon>Heteroderinae</taxon>
        <taxon>Heterodera</taxon>
    </lineage>
</organism>
<keyword evidence="3" id="KW-1185">Reference proteome</keyword>
<proteinExistence type="predicted"/>
<comment type="caution">
    <text evidence="2">The sequence shown here is derived from an EMBL/GenBank/DDBJ whole genome shotgun (WGS) entry which is preliminary data.</text>
</comment>
<reference evidence="2 3" key="1">
    <citation type="submission" date="2024-10" db="EMBL/GenBank/DDBJ databases">
        <authorList>
            <person name="Kim D."/>
        </authorList>
    </citation>
    <scope>NUCLEOTIDE SEQUENCE [LARGE SCALE GENOMIC DNA]</scope>
    <source>
        <strain evidence="2">BH-2024</strain>
    </source>
</reference>
<feature type="compositionally biased region" description="Basic and acidic residues" evidence="1">
    <location>
        <begin position="14"/>
        <end position="31"/>
    </location>
</feature>
<protein>
    <submittedName>
        <fullName evidence="2">Uncharacterized protein</fullName>
    </submittedName>
</protein>
<gene>
    <name evidence="2" type="ORF">niasHT_004729</name>
</gene>
<feature type="region of interest" description="Disordered" evidence="1">
    <location>
        <begin position="1"/>
        <end position="31"/>
    </location>
</feature>
<evidence type="ECO:0000313" key="2">
    <source>
        <dbReference type="EMBL" id="KAL3124140.1"/>
    </source>
</evidence>
<dbReference type="AlphaFoldDB" id="A0ABD2M9E1"/>
<evidence type="ECO:0000256" key="1">
    <source>
        <dbReference type="SAM" id="MobiDB-lite"/>
    </source>
</evidence>
<dbReference type="Proteomes" id="UP001620626">
    <property type="component" value="Unassembled WGS sequence"/>
</dbReference>
<accession>A0ABD2M9E1</accession>